<dbReference type="PANTHER" id="PTHR34555">
    <property type="entry name" value="INTEGRAL MEMBRANE HEMOLYSIN-III-LIKE PROTEIN"/>
    <property type="match status" value="1"/>
</dbReference>
<dbReference type="EMBL" id="LR743589">
    <property type="protein sequence ID" value="CAA2616182.1"/>
    <property type="molecule type" value="Genomic_DNA"/>
</dbReference>
<organism evidence="3 4">
    <name type="scientific">Spirodela intermedia</name>
    <name type="common">Intermediate duckweed</name>
    <dbReference type="NCBI Taxonomy" id="51605"/>
    <lineage>
        <taxon>Eukaryota</taxon>
        <taxon>Viridiplantae</taxon>
        <taxon>Streptophyta</taxon>
        <taxon>Embryophyta</taxon>
        <taxon>Tracheophyta</taxon>
        <taxon>Spermatophyta</taxon>
        <taxon>Magnoliopsida</taxon>
        <taxon>Liliopsida</taxon>
        <taxon>Araceae</taxon>
        <taxon>Lemnoideae</taxon>
        <taxon>Spirodela</taxon>
    </lineage>
</organism>
<name>A0A7I8K470_SPIIN</name>
<evidence type="ECO:0000256" key="1">
    <source>
        <dbReference type="SAM" id="MobiDB-lite"/>
    </source>
</evidence>
<dbReference type="EMBL" id="LR746265">
    <property type="protein sequence ID" value="CAA7391254.1"/>
    <property type="molecule type" value="Genomic_DNA"/>
</dbReference>
<keyword evidence="4" id="KW-1185">Reference proteome</keyword>
<dbReference type="AlphaFoldDB" id="A0A7I8K470"/>
<evidence type="ECO:0000313" key="2">
    <source>
        <dbReference type="EMBL" id="CAA2616182.1"/>
    </source>
</evidence>
<dbReference type="PANTHER" id="PTHR34555:SF1">
    <property type="entry name" value="INTEGRAL MEMBRANE HEMOLYSIN-III-LIKE PROTEIN"/>
    <property type="match status" value="1"/>
</dbReference>
<proteinExistence type="predicted"/>
<feature type="region of interest" description="Disordered" evidence="1">
    <location>
        <begin position="23"/>
        <end position="73"/>
    </location>
</feature>
<protein>
    <submittedName>
        <fullName evidence="3">Uncharacterized protein</fullName>
    </submittedName>
</protein>
<feature type="compositionally biased region" description="Polar residues" evidence="1">
    <location>
        <begin position="120"/>
        <end position="134"/>
    </location>
</feature>
<gene>
    <name evidence="2" type="ORF">SI7747_02002409</name>
    <name evidence="3" type="ORF">SI8410_02002594</name>
</gene>
<accession>A0A7I8K470</accession>
<evidence type="ECO:0000313" key="4">
    <source>
        <dbReference type="Proteomes" id="UP000663760"/>
    </source>
</evidence>
<dbReference type="OrthoDB" id="1925139at2759"/>
<reference evidence="3" key="1">
    <citation type="submission" date="2020-02" db="EMBL/GenBank/DDBJ databases">
        <authorList>
            <person name="Scholz U."/>
            <person name="Mascher M."/>
            <person name="Fiebig A."/>
        </authorList>
    </citation>
    <scope>NUCLEOTIDE SEQUENCE</scope>
</reference>
<sequence>MPTANKHHPPSVRKVALRDLHNETRNIIVRPQGTSLTKQRRPFSEAVNVSGAKRHHPDCPPSPRHPSESSAVANSELVYARRKLEEMRSLSSSDPEATVVSPVSGRSTSIEAKEPGRPQDPSQQPGVSRFQDSSPVPEASPDISSLGPSVVFSPTSQVYWKDRFLMLQKFLNQCDQSSQEEYIQMLRSTSAAGRSRHAVDLEKRAIHLLLEEGKELRRMKLLNVLGKLSPE</sequence>
<evidence type="ECO:0000313" key="3">
    <source>
        <dbReference type="EMBL" id="CAA7391254.1"/>
    </source>
</evidence>
<dbReference type="Proteomes" id="UP000663760">
    <property type="component" value="Chromosome 2"/>
</dbReference>
<feature type="region of interest" description="Disordered" evidence="1">
    <location>
        <begin position="86"/>
        <end position="147"/>
    </location>
</feature>